<proteinExistence type="predicted"/>
<organism evidence="2 3">
    <name type="scientific">Arenimonas caeni</name>
    <dbReference type="NCBI Taxonomy" id="2058085"/>
    <lineage>
        <taxon>Bacteria</taxon>
        <taxon>Pseudomonadati</taxon>
        <taxon>Pseudomonadota</taxon>
        <taxon>Gammaproteobacteria</taxon>
        <taxon>Lysobacterales</taxon>
        <taxon>Lysobacteraceae</taxon>
        <taxon>Arenimonas</taxon>
    </lineage>
</organism>
<protein>
    <submittedName>
        <fullName evidence="2">Uncharacterized protein</fullName>
    </submittedName>
</protein>
<feature type="transmembrane region" description="Helical" evidence="1">
    <location>
        <begin position="6"/>
        <end position="23"/>
    </location>
</feature>
<dbReference type="EMBL" id="PVLF01000006">
    <property type="protein sequence ID" value="PRH82649.1"/>
    <property type="molecule type" value="Genomic_DNA"/>
</dbReference>
<dbReference type="OrthoDB" id="5917852at2"/>
<gene>
    <name evidence="2" type="ORF">C6N40_06600</name>
</gene>
<evidence type="ECO:0000256" key="1">
    <source>
        <dbReference type="SAM" id="Phobius"/>
    </source>
</evidence>
<keyword evidence="3" id="KW-1185">Reference proteome</keyword>
<sequence length="78" mass="8669">MAWVNFVWQLVAMIVSALISYALRPKPKEPEVAKANIPVAEDGKGIERIYGEVWIDDPYVLGFKQLGQTPIKAKGGKK</sequence>
<evidence type="ECO:0000313" key="2">
    <source>
        <dbReference type="EMBL" id="PRH82649.1"/>
    </source>
</evidence>
<evidence type="ECO:0000313" key="3">
    <source>
        <dbReference type="Proteomes" id="UP000241736"/>
    </source>
</evidence>
<keyword evidence="1" id="KW-1133">Transmembrane helix</keyword>
<accession>A0A2P6M9I2</accession>
<name>A0A2P6M9I2_9GAMM</name>
<dbReference type="Proteomes" id="UP000241736">
    <property type="component" value="Unassembled WGS sequence"/>
</dbReference>
<dbReference type="AlphaFoldDB" id="A0A2P6M9I2"/>
<comment type="caution">
    <text evidence="2">The sequence shown here is derived from an EMBL/GenBank/DDBJ whole genome shotgun (WGS) entry which is preliminary data.</text>
</comment>
<keyword evidence="1" id="KW-0472">Membrane</keyword>
<keyword evidence="1" id="KW-0812">Transmembrane</keyword>
<reference evidence="2 3" key="1">
    <citation type="submission" date="2018-03" db="EMBL/GenBank/DDBJ databases">
        <title>Arenimonas caeni sp. nov., isolated from activated sludge.</title>
        <authorList>
            <person name="Liu H."/>
        </authorList>
    </citation>
    <scope>NUCLEOTIDE SEQUENCE [LARGE SCALE GENOMIC DNA]</scope>
    <source>
        <strain evidence="3">z29</strain>
    </source>
</reference>